<proteinExistence type="predicted"/>
<comment type="caution">
    <text evidence="8">The sequence shown here is derived from an EMBL/GenBank/DDBJ whole genome shotgun (WGS) entry which is preliminary data.</text>
</comment>
<feature type="transmembrane region" description="Helical" evidence="6">
    <location>
        <begin position="42"/>
        <end position="61"/>
    </location>
</feature>
<evidence type="ECO:0000313" key="9">
    <source>
        <dbReference type="Proteomes" id="UP001319080"/>
    </source>
</evidence>
<sequence length="69" mass="8069">MIAYIGNSFFEKILALAWVAFFIFTIIDIFSGRFKEKSNRILWLLLVVFIPGLGVLLYWAWGRTTKVPR</sequence>
<keyword evidence="4 6" id="KW-1133">Transmembrane helix</keyword>
<evidence type="ECO:0000256" key="6">
    <source>
        <dbReference type="SAM" id="Phobius"/>
    </source>
</evidence>
<protein>
    <submittedName>
        <fullName evidence="8">PLDc N-terminal domain-containing protein</fullName>
    </submittedName>
</protein>
<keyword evidence="2" id="KW-1003">Cell membrane</keyword>
<dbReference type="RefSeq" id="WP_254085599.1">
    <property type="nucleotide sequence ID" value="NZ_JAHESE010000018.1"/>
</dbReference>
<evidence type="ECO:0000259" key="7">
    <source>
        <dbReference type="Pfam" id="PF13396"/>
    </source>
</evidence>
<keyword evidence="5 6" id="KW-0472">Membrane</keyword>
<organism evidence="8 9">
    <name type="scientific">Dawidia cretensis</name>
    <dbReference type="NCBI Taxonomy" id="2782350"/>
    <lineage>
        <taxon>Bacteria</taxon>
        <taxon>Pseudomonadati</taxon>
        <taxon>Bacteroidota</taxon>
        <taxon>Cytophagia</taxon>
        <taxon>Cytophagales</taxon>
        <taxon>Chryseotaleaceae</taxon>
        <taxon>Dawidia</taxon>
    </lineage>
</organism>
<evidence type="ECO:0000313" key="8">
    <source>
        <dbReference type="EMBL" id="MBT1710022.1"/>
    </source>
</evidence>
<evidence type="ECO:0000256" key="4">
    <source>
        <dbReference type="ARBA" id="ARBA00022989"/>
    </source>
</evidence>
<evidence type="ECO:0000256" key="2">
    <source>
        <dbReference type="ARBA" id="ARBA00022475"/>
    </source>
</evidence>
<dbReference type="Pfam" id="PF13396">
    <property type="entry name" value="PLDc_N"/>
    <property type="match status" value="1"/>
</dbReference>
<gene>
    <name evidence="8" type="ORF">KK062_17380</name>
</gene>
<name>A0AAP2GW30_9BACT</name>
<dbReference type="GO" id="GO:0005886">
    <property type="term" value="C:plasma membrane"/>
    <property type="evidence" value="ECO:0007669"/>
    <property type="project" value="UniProtKB-SubCell"/>
</dbReference>
<dbReference type="Proteomes" id="UP001319080">
    <property type="component" value="Unassembled WGS sequence"/>
</dbReference>
<accession>A0AAP2GW30</accession>
<comment type="subcellular location">
    <subcellularLocation>
        <location evidence="1">Cell membrane</location>
        <topology evidence="1">Multi-pass membrane protein</topology>
    </subcellularLocation>
</comment>
<evidence type="ECO:0000256" key="3">
    <source>
        <dbReference type="ARBA" id="ARBA00022692"/>
    </source>
</evidence>
<dbReference type="AlphaFoldDB" id="A0AAP2GW30"/>
<keyword evidence="9" id="KW-1185">Reference proteome</keyword>
<evidence type="ECO:0000256" key="1">
    <source>
        <dbReference type="ARBA" id="ARBA00004651"/>
    </source>
</evidence>
<reference evidence="8 9" key="1">
    <citation type="submission" date="2021-05" db="EMBL/GenBank/DDBJ databases">
        <title>A Polyphasic approach of four new species of the genus Ohtaekwangia: Ohtaekwangia histidinii sp. nov., Ohtaekwangia cretensis sp. nov., Ohtaekwangia indiensis sp. nov., Ohtaekwangia reichenbachii sp. nov. from diverse environment.</title>
        <authorList>
            <person name="Octaviana S."/>
        </authorList>
    </citation>
    <scope>NUCLEOTIDE SEQUENCE [LARGE SCALE GENOMIC DNA]</scope>
    <source>
        <strain evidence="8 9">PWU5</strain>
    </source>
</reference>
<evidence type="ECO:0000256" key="5">
    <source>
        <dbReference type="ARBA" id="ARBA00023136"/>
    </source>
</evidence>
<dbReference type="EMBL" id="JAHESE010000018">
    <property type="protein sequence ID" value="MBT1710022.1"/>
    <property type="molecule type" value="Genomic_DNA"/>
</dbReference>
<dbReference type="InterPro" id="IPR027379">
    <property type="entry name" value="CLS_N"/>
</dbReference>
<feature type="transmembrane region" description="Helical" evidence="6">
    <location>
        <begin position="13"/>
        <end position="30"/>
    </location>
</feature>
<feature type="domain" description="Cardiolipin synthase N-terminal" evidence="7">
    <location>
        <begin position="21"/>
        <end position="63"/>
    </location>
</feature>
<keyword evidence="3 6" id="KW-0812">Transmembrane</keyword>